<dbReference type="Proteomes" id="UP000001819">
    <property type="component" value="Chromosome 4"/>
</dbReference>
<evidence type="ECO:0000313" key="17">
    <source>
        <dbReference type="Proteomes" id="UP000001819"/>
    </source>
</evidence>
<evidence type="ECO:0000256" key="8">
    <source>
        <dbReference type="ARBA" id="ARBA00022989"/>
    </source>
</evidence>
<evidence type="ECO:0000259" key="16">
    <source>
        <dbReference type="Pfam" id="PF17039"/>
    </source>
</evidence>
<evidence type="ECO:0000256" key="14">
    <source>
        <dbReference type="SAM" id="SignalP"/>
    </source>
</evidence>
<keyword evidence="9 12" id="KW-0333">Golgi apparatus</keyword>
<keyword evidence="7" id="KW-0735">Signal-anchor</keyword>
<evidence type="ECO:0000256" key="10">
    <source>
        <dbReference type="ARBA" id="ARBA00023136"/>
    </source>
</evidence>
<evidence type="ECO:0000256" key="2">
    <source>
        <dbReference type="ARBA" id="ARBA00004922"/>
    </source>
</evidence>
<dbReference type="AlphaFoldDB" id="A0A6I8UY92"/>
<evidence type="ECO:0000256" key="1">
    <source>
        <dbReference type="ARBA" id="ARBA00004447"/>
    </source>
</evidence>
<dbReference type="PANTHER" id="PTHR48438">
    <property type="entry name" value="ALPHA-(1,3)-FUCOSYLTRANSFERASE C-RELATED"/>
    <property type="match status" value="1"/>
</dbReference>
<name>A0A6I8UY92_DROPS</name>
<reference evidence="18" key="1">
    <citation type="submission" date="2025-08" db="UniProtKB">
        <authorList>
            <consortium name="RefSeq"/>
        </authorList>
    </citation>
    <scope>IDENTIFICATION</scope>
    <source>
        <strain evidence="18">MV-25-SWS-2005</strain>
        <tissue evidence="18">Whole body</tissue>
    </source>
</reference>
<evidence type="ECO:0000313" key="18">
    <source>
        <dbReference type="RefSeq" id="XP_002132723.3"/>
    </source>
</evidence>
<dbReference type="Gene3D" id="3.40.50.11660">
    <property type="entry name" value="Glycosyl transferase family 10, C-terminal domain"/>
    <property type="match status" value="1"/>
</dbReference>
<dbReference type="InParanoid" id="A0A6I8UY92"/>
<dbReference type="InterPro" id="IPR055270">
    <property type="entry name" value="Glyco_tran_10_C"/>
</dbReference>
<dbReference type="EC" id="2.4.1.-" evidence="12"/>
<keyword evidence="14" id="KW-0732">Signal</keyword>
<feature type="chain" id="PRO_5026229397" description="Fucosyltransferase" evidence="14">
    <location>
        <begin position="25"/>
        <end position="443"/>
    </location>
</feature>
<accession>A0A6I8UY92</accession>
<feature type="region of interest" description="Disordered" evidence="13">
    <location>
        <begin position="39"/>
        <end position="59"/>
    </location>
</feature>
<proteinExistence type="inferred from homology"/>
<keyword evidence="10" id="KW-0472">Membrane</keyword>
<dbReference type="UniPathway" id="UPA00378"/>
<evidence type="ECO:0000256" key="4">
    <source>
        <dbReference type="ARBA" id="ARBA00022676"/>
    </source>
</evidence>
<organism evidence="17 18">
    <name type="scientific">Drosophila pseudoobscura pseudoobscura</name>
    <name type="common">Fruit fly</name>
    <dbReference type="NCBI Taxonomy" id="46245"/>
    <lineage>
        <taxon>Eukaryota</taxon>
        <taxon>Metazoa</taxon>
        <taxon>Ecdysozoa</taxon>
        <taxon>Arthropoda</taxon>
        <taxon>Hexapoda</taxon>
        <taxon>Insecta</taxon>
        <taxon>Pterygota</taxon>
        <taxon>Neoptera</taxon>
        <taxon>Endopterygota</taxon>
        <taxon>Diptera</taxon>
        <taxon>Brachycera</taxon>
        <taxon>Muscomorpha</taxon>
        <taxon>Ephydroidea</taxon>
        <taxon>Drosophilidae</taxon>
        <taxon>Drosophila</taxon>
        <taxon>Sophophora</taxon>
    </lineage>
</organism>
<evidence type="ECO:0000256" key="12">
    <source>
        <dbReference type="RuleBase" id="RU003832"/>
    </source>
</evidence>
<keyword evidence="8" id="KW-1133">Transmembrane helix</keyword>
<comment type="subcellular location">
    <subcellularLocation>
        <location evidence="1 12">Golgi apparatus</location>
        <location evidence="1 12">Golgi stack membrane</location>
        <topology evidence="1 12">Single-pass type II membrane protein</topology>
    </subcellularLocation>
</comment>
<comment type="similarity">
    <text evidence="3 12">Belongs to the glycosyltransferase 10 family.</text>
</comment>
<keyword evidence="11" id="KW-0325">Glycoprotein</keyword>
<dbReference type="KEGG" id="dpo:6903001"/>
<comment type="pathway">
    <text evidence="2">Protein modification; protein glycosylation.</text>
</comment>
<gene>
    <name evidence="18" type="primary">LOC6903001</name>
</gene>
<keyword evidence="17" id="KW-1185">Reference proteome</keyword>
<dbReference type="InterPro" id="IPR038577">
    <property type="entry name" value="GT10-like_C_sf"/>
</dbReference>
<dbReference type="ExpressionAtlas" id="A0A6I8UY92">
    <property type="expression patterns" value="baseline"/>
</dbReference>
<evidence type="ECO:0000256" key="6">
    <source>
        <dbReference type="ARBA" id="ARBA00022692"/>
    </source>
</evidence>
<keyword evidence="5 12" id="KW-0808">Transferase</keyword>
<dbReference type="RefSeq" id="XP_002132723.3">
    <property type="nucleotide sequence ID" value="XM_002132687.3"/>
</dbReference>
<dbReference type="InterPro" id="IPR031481">
    <property type="entry name" value="Glyco_tran_10_N"/>
</dbReference>
<feature type="domain" description="Fucosyltransferase N-terminal" evidence="16">
    <location>
        <begin position="133"/>
        <end position="217"/>
    </location>
</feature>
<dbReference type="GO" id="GO:0008417">
    <property type="term" value="F:fucosyltransferase activity"/>
    <property type="evidence" value="ECO:0007669"/>
    <property type="project" value="InterPro"/>
</dbReference>
<evidence type="ECO:0000259" key="15">
    <source>
        <dbReference type="Pfam" id="PF00852"/>
    </source>
</evidence>
<evidence type="ECO:0000256" key="5">
    <source>
        <dbReference type="ARBA" id="ARBA00022679"/>
    </source>
</evidence>
<keyword evidence="6 12" id="KW-0812">Transmembrane</keyword>
<evidence type="ECO:0000256" key="11">
    <source>
        <dbReference type="ARBA" id="ARBA00023180"/>
    </source>
</evidence>
<dbReference type="SUPFAM" id="SSF53756">
    <property type="entry name" value="UDP-Glycosyltransferase/glycogen phosphorylase"/>
    <property type="match status" value="1"/>
</dbReference>
<feature type="domain" description="Fucosyltransferase C-terminal" evidence="15">
    <location>
        <begin position="238"/>
        <end position="404"/>
    </location>
</feature>
<dbReference type="InterPro" id="IPR001503">
    <property type="entry name" value="Glyco_trans_10"/>
</dbReference>
<feature type="signal peptide" evidence="14">
    <location>
        <begin position="1"/>
        <end position="24"/>
    </location>
</feature>
<sequence>MRISYKKCIFFTLICAFLLTFCLNAKKDEGEVQLKKKVVSGEANRDTRRRQKPSSNKPWYMKDGALYPQPHRAPGSRLESYPFVPRFIPDQLPLNDRIVSQLMYVPHNYTEIKASGKLKTLLTFNGQGRRKWTVMKGRHVFLKHKCPVDTCEITDDIFTASTADMILYLDLPRETKKQSKNPKQVSLLYSMANYVSVPDAINWTASYRRDSTIVTPYVKWVYYDPSVQQKTQDRNYAANKTKKVAWFVSNCNTENGRFKYALELQKYIEVDIYGVCGRLKCSQSTPNKCYKLLENDYKFYLAFENANCKDFISEKYVVYGLDRGVLPIVMGARPADFQELAPRNSYIHVEEYSSPKELADYLNVLDKDDDLYNSYFMWRGTGEFINTHFWCRACAMLHNEDELQMSHKTRLQQRGIGMCTQGLWKRITRKRFFPDSPYKRNIK</sequence>
<dbReference type="FunFam" id="3.40.50.11660:FF:000004">
    <property type="entry name" value="Glycoprotein 3-alpha-L-fucosyltransferase A"/>
    <property type="match status" value="1"/>
</dbReference>
<dbReference type="Pfam" id="PF17039">
    <property type="entry name" value="Glyco_tran_10_N"/>
    <property type="match status" value="1"/>
</dbReference>
<evidence type="ECO:0000256" key="9">
    <source>
        <dbReference type="ARBA" id="ARBA00023034"/>
    </source>
</evidence>
<dbReference type="GO" id="GO:0032580">
    <property type="term" value="C:Golgi cisterna membrane"/>
    <property type="evidence" value="ECO:0007669"/>
    <property type="project" value="UniProtKB-SubCell"/>
</dbReference>
<protein>
    <recommendedName>
        <fullName evidence="12">Fucosyltransferase</fullName>
        <ecNumber evidence="12">2.4.1.-</ecNumber>
    </recommendedName>
</protein>
<dbReference type="Pfam" id="PF00852">
    <property type="entry name" value="Glyco_transf_10"/>
    <property type="match status" value="1"/>
</dbReference>
<evidence type="ECO:0000256" key="13">
    <source>
        <dbReference type="SAM" id="MobiDB-lite"/>
    </source>
</evidence>
<evidence type="ECO:0000256" key="3">
    <source>
        <dbReference type="ARBA" id="ARBA00008919"/>
    </source>
</evidence>
<evidence type="ECO:0000256" key="7">
    <source>
        <dbReference type="ARBA" id="ARBA00022968"/>
    </source>
</evidence>
<keyword evidence="4 12" id="KW-0328">Glycosyltransferase</keyword>
<dbReference type="PANTHER" id="PTHR48438:SF1">
    <property type="entry name" value="ALPHA-(1,3)-FUCOSYLTRANSFERASE C-RELATED"/>
    <property type="match status" value="1"/>
</dbReference>